<evidence type="ECO:0000259" key="1">
    <source>
        <dbReference type="Pfam" id="PF01022"/>
    </source>
</evidence>
<sequence>MANGGLAYGPISSYSRVRILHLLFVAASEQGRPERTIGELCEATGLHANTVREHLQRLMEGGYVIQSIERRTTRGRPRTLYTAVTGLPEASSPVAREKVAEAARRGDLLRRMLAEEGSELGREATYQLDALTEHLEESGFEPIIDEERLTVELTPCPHAAGAPEHRPMLCQVHLGLMQGVLAQAGGPLKAECVQAPQRPEECTVQLRLSAQAAAA</sequence>
<dbReference type="AlphaFoldDB" id="A0A939DZI1"/>
<evidence type="ECO:0000313" key="2">
    <source>
        <dbReference type="EMBL" id="MBN8207077.1"/>
    </source>
</evidence>
<dbReference type="EMBL" id="JAEMWU010000004">
    <property type="protein sequence ID" value="MBN8207077.1"/>
    <property type="molecule type" value="Genomic_DNA"/>
</dbReference>
<dbReference type="InterPro" id="IPR011991">
    <property type="entry name" value="ArsR-like_HTH"/>
</dbReference>
<dbReference type="InterPro" id="IPR001845">
    <property type="entry name" value="HTH_ArsR_DNA-bd_dom"/>
</dbReference>
<organism evidence="2 3">
    <name type="scientific">Microbacterium esteraromaticum</name>
    <dbReference type="NCBI Taxonomy" id="57043"/>
    <lineage>
        <taxon>Bacteria</taxon>
        <taxon>Bacillati</taxon>
        <taxon>Actinomycetota</taxon>
        <taxon>Actinomycetes</taxon>
        <taxon>Micrococcales</taxon>
        <taxon>Microbacteriaceae</taxon>
        <taxon>Microbacterium</taxon>
    </lineage>
</organism>
<proteinExistence type="predicted"/>
<accession>A0A939DZI1</accession>
<protein>
    <submittedName>
        <fullName evidence="2">Helix-turn-helix domain-containing protein</fullName>
    </submittedName>
</protein>
<dbReference type="CDD" id="cd00090">
    <property type="entry name" value="HTH_ARSR"/>
    <property type="match status" value="1"/>
</dbReference>
<dbReference type="GO" id="GO:0003700">
    <property type="term" value="F:DNA-binding transcription factor activity"/>
    <property type="evidence" value="ECO:0007669"/>
    <property type="project" value="InterPro"/>
</dbReference>
<dbReference type="RefSeq" id="WP_206824898.1">
    <property type="nucleotide sequence ID" value="NZ_JAEMWU010000004.1"/>
</dbReference>
<dbReference type="Gene3D" id="1.10.10.10">
    <property type="entry name" value="Winged helix-like DNA-binding domain superfamily/Winged helix DNA-binding domain"/>
    <property type="match status" value="1"/>
</dbReference>
<gene>
    <name evidence="2" type="ORF">JF543_14070</name>
</gene>
<dbReference type="InterPro" id="IPR036390">
    <property type="entry name" value="WH_DNA-bd_sf"/>
</dbReference>
<name>A0A939DZI1_9MICO</name>
<dbReference type="Proteomes" id="UP000664385">
    <property type="component" value="Unassembled WGS sequence"/>
</dbReference>
<evidence type="ECO:0000313" key="3">
    <source>
        <dbReference type="Proteomes" id="UP000664385"/>
    </source>
</evidence>
<feature type="domain" description="HTH arsR-type" evidence="1">
    <location>
        <begin position="16"/>
        <end position="64"/>
    </location>
</feature>
<dbReference type="InterPro" id="IPR036388">
    <property type="entry name" value="WH-like_DNA-bd_sf"/>
</dbReference>
<reference evidence="2" key="1">
    <citation type="submission" date="2020-12" db="EMBL/GenBank/DDBJ databases">
        <title>PHA producing bacteria isolated from mangrove.</title>
        <authorList>
            <person name="Zheng W."/>
            <person name="Yu S."/>
            <person name="Huang Y."/>
        </authorList>
    </citation>
    <scope>NUCLEOTIDE SEQUENCE</scope>
    <source>
        <strain evidence="2">GN8-5</strain>
    </source>
</reference>
<dbReference type="SUPFAM" id="SSF46785">
    <property type="entry name" value="Winged helix' DNA-binding domain"/>
    <property type="match status" value="1"/>
</dbReference>
<comment type="caution">
    <text evidence="2">The sequence shown here is derived from an EMBL/GenBank/DDBJ whole genome shotgun (WGS) entry which is preliminary data.</text>
</comment>
<dbReference type="Pfam" id="PF01022">
    <property type="entry name" value="HTH_5"/>
    <property type="match status" value="1"/>
</dbReference>